<reference evidence="7 8" key="1">
    <citation type="submission" date="2020-09" db="EMBL/GenBank/DDBJ databases">
        <title>De no assembly of potato wild relative species, Solanum commersonii.</title>
        <authorList>
            <person name="Cho K."/>
        </authorList>
    </citation>
    <scope>NUCLEOTIDE SEQUENCE [LARGE SCALE GENOMIC DNA]</scope>
    <source>
        <strain evidence="7">LZ3.2</strain>
        <tissue evidence="7">Leaf</tissue>
    </source>
</reference>
<comment type="similarity">
    <text evidence="1">Belongs to the cytochrome P450 family.</text>
</comment>
<evidence type="ECO:0000256" key="4">
    <source>
        <dbReference type="ARBA" id="ARBA00023002"/>
    </source>
</evidence>
<evidence type="ECO:0008006" key="9">
    <source>
        <dbReference type="Google" id="ProtNLM"/>
    </source>
</evidence>
<dbReference type="InterPro" id="IPR001128">
    <property type="entry name" value="Cyt_P450"/>
</dbReference>
<gene>
    <name evidence="7" type="ORF">H5410_032592</name>
</gene>
<keyword evidence="5" id="KW-0408">Iron</keyword>
<dbReference type="Pfam" id="PF00067">
    <property type="entry name" value="p450"/>
    <property type="match status" value="1"/>
</dbReference>
<dbReference type="PANTHER" id="PTHR47953:SF20">
    <property type="entry name" value="CYTOCHROME P450"/>
    <property type="match status" value="1"/>
</dbReference>
<dbReference type="SUPFAM" id="SSF48264">
    <property type="entry name" value="Cytochrome P450"/>
    <property type="match status" value="1"/>
</dbReference>
<dbReference type="Gene3D" id="1.10.630.10">
    <property type="entry name" value="Cytochrome P450"/>
    <property type="match status" value="1"/>
</dbReference>
<dbReference type="GO" id="GO:0016705">
    <property type="term" value="F:oxidoreductase activity, acting on paired donors, with incorporation or reduction of molecular oxygen"/>
    <property type="evidence" value="ECO:0007669"/>
    <property type="project" value="InterPro"/>
</dbReference>
<protein>
    <recommendedName>
        <fullName evidence="9">Cytochrome P450</fullName>
    </recommendedName>
</protein>
<keyword evidence="8" id="KW-1185">Reference proteome</keyword>
<proteinExistence type="inferred from homology"/>
<evidence type="ECO:0000256" key="3">
    <source>
        <dbReference type="ARBA" id="ARBA00022723"/>
    </source>
</evidence>
<dbReference type="Proteomes" id="UP000824120">
    <property type="component" value="Chromosome 6"/>
</dbReference>
<organism evidence="7 8">
    <name type="scientific">Solanum commersonii</name>
    <name type="common">Commerson's wild potato</name>
    <name type="synonym">Commerson's nightshade</name>
    <dbReference type="NCBI Taxonomy" id="4109"/>
    <lineage>
        <taxon>Eukaryota</taxon>
        <taxon>Viridiplantae</taxon>
        <taxon>Streptophyta</taxon>
        <taxon>Embryophyta</taxon>
        <taxon>Tracheophyta</taxon>
        <taxon>Spermatophyta</taxon>
        <taxon>Magnoliopsida</taxon>
        <taxon>eudicotyledons</taxon>
        <taxon>Gunneridae</taxon>
        <taxon>Pentapetalae</taxon>
        <taxon>asterids</taxon>
        <taxon>lamiids</taxon>
        <taxon>Solanales</taxon>
        <taxon>Solanaceae</taxon>
        <taxon>Solanoideae</taxon>
        <taxon>Solaneae</taxon>
        <taxon>Solanum</taxon>
    </lineage>
</organism>
<dbReference type="GO" id="GO:0004497">
    <property type="term" value="F:monooxygenase activity"/>
    <property type="evidence" value="ECO:0007669"/>
    <property type="project" value="UniProtKB-KW"/>
</dbReference>
<dbReference type="PANTHER" id="PTHR47953">
    <property type="entry name" value="OS08G0105600 PROTEIN"/>
    <property type="match status" value="1"/>
</dbReference>
<keyword evidence="3" id="KW-0479">Metal-binding</keyword>
<dbReference type="GO" id="GO:0020037">
    <property type="term" value="F:heme binding"/>
    <property type="evidence" value="ECO:0007669"/>
    <property type="project" value="InterPro"/>
</dbReference>
<accession>A0A9J5YQR3</accession>
<keyword evidence="4" id="KW-0560">Oxidoreductase</keyword>
<evidence type="ECO:0000256" key="1">
    <source>
        <dbReference type="ARBA" id="ARBA00010617"/>
    </source>
</evidence>
<evidence type="ECO:0000256" key="5">
    <source>
        <dbReference type="ARBA" id="ARBA00023004"/>
    </source>
</evidence>
<name>A0A9J5YQR3_SOLCO</name>
<dbReference type="GO" id="GO:0005506">
    <property type="term" value="F:iron ion binding"/>
    <property type="evidence" value="ECO:0007669"/>
    <property type="project" value="InterPro"/>
</dbReference>
<comment type="caution">
    <text evidence="7">The sequence shown here is derived from an EMBL/GenBank/DDBJ whole genome shotgun (WGS) entry which is preliminary data.</text>
</comment>
<evidence type="ECO:0000256" key="6">
    <source>
        <dbReference type="ARBA" id="ARBA00023033"/>
    </source>
</evidence>
<dbReference type="InterPro" id="IPR036396">
    <property type="entry name" value="Cyt_P450_sf"/>
</dbReference>
<keyword evidence="6" id="KW-0503">Monooxygenase</keyword>
<dbReference type="InterPro" id="IPR052306">
    <property type="entry name" value="CYP450_71D"/>
</dbReference>
<dbReference type="OrthoDB" id="1055148at2759"/>
<evidence type="ECO:0000313" key="7">
    <source>
        <dbReference type="EMBL" id="KAG5601222.1"/>
    </source>
</evidence>
<sequence>MIKETLWLHTPVPLIGSRECRENTNIDGYTIPPKARVLVNAWALLRDSKNWENSECFYAREI</sequence>
<dbReference type="AlphaFoldDB" id="A0A9J5YQR3"/>
<evidence type="ECO:0000256" key="2">
    <source>
        <dbReference type="ARBA" id="ARBA00022617"/>
    </source>
</evidence>
<dbReference type="EMBL" id="JACXVP010000006">
    <property type="protein sequence ID" value="KAG5601222.1"/>
    <property type="molecule type" value="Genomic_DNA"/>
</dbReference>
<keyword evidence="2" id="KW-0349">Heme</keyword>
<evidence type="ECO:0000313" key="8">
    <source>
        <dbReference type="Proteomes" id="UP000824120"/>
    </source>
</evidence>